<sequence>MNGDRHVMAKHSAIYPTQEELESVQNMKDQATRTLRGVMRVGLVAKGLLLKGDLDLELVLLCKDKPTINLLERVYENLVTQIQVRLTLRCRR</sequence>
<evidence type="ECO:0000259" key="1">
    <source>
        <dbReference type="PROSITE" id="PS51703"/>
    </source>
</evidence>
<gene>
    <name evidence="2" type="ORF">XENOCAPTIV_001817</name>
</gene>
<dbReference type="InterPro" id="IPR049401">
    <property type="entry name" value="DZF_dom_N"/>
</dbReference>
<dbReference type="Pfam" id="PF07528">
    <property type="entry name" value="DZF_N"/>
    <property type="match status" value="1"/>
</dbReference>
<evidence type="ECO:0000313" key="2">
    <source>
        <dbReference type="EMBL" id="MEQ2214337.1"/>
    </source>
</evidence>
<evidence type="ECO:0000313" key="3">
    <source>
        <dbReference type="Proteomes" id="UP001434883"/>
    </source>
</evidence>
<dbReference type="EMBL" id="JAHRIN010067336">
    <property type="protein sequence ID" value="MEQ2214337.1"/>
    <property type="molecule type" value="Genomic_DNA"/>
</dbReference>
<dbReference type="InterPro" id="IPR006561">
    <property type="entry name" value="DZF_dom"/>
</dbReference>
<feature type="domain" description="DZF" evidence="1">
    <location>
        <begin position="1"/>
        <end position="92"/>
    </location>
</feature>
<reference evidence="2 3" key="1">
    <citation type="submission" date="2021-06" db="EMBL/GenBank/DDBJ databases">
        <authorList>
            <person name="Palmer J.M."/>
        </authorList>
    </citation>
    <scope>NUCLEOTIDE SEQUENCE [LARGE SCALE GENOMIC DNA]</scope>
    <source>
        <strain evidence="2 3">XC_2019</strain>
        <tissue evidence="2">Muscle</tissue>
    </source>
</reference>
<keyword evidence="3" id="KW-1185">Reference proteome</keyword>
<dbReference type="PANTHER" id="PTHR45762">
    <property type="entry name" value="ZINC FINGER RNA-BINDING PROTEIN"/>
    <property type="match status" value="1"/>
</dbReference>
<dbReference type="PANTHER" id="PTHR45762:SF4">
    <property type="entry name" value="INTERLEUKIN ENHANCER-BINDING FACTOR 3"/>
    <property type="match status" value="1"/>
</dbReference>
<comment type="caution">
    <text evidence="2">The sequence shown here is derived from an EMBL/GenBank/DDBJ whole genome shotgun (WGS) entry which is preliminary data.</text>
</comment>
<protein>
    <recommendedName>
        <fullName evidence="1">DZF domain-containing protein</fullName>
    </recommendedName>
</protein>
<proteinExistence type="predicted"/>
<name>A0ABV0S1B2_9TELE</name>
<dbReference type="PROSITE" id="PS51703">
    <property type="entry name" value="DZF"/>
    <property type="match status" value="1"/>
</dbReference>
<dbReference type="InterPro" id="IPR043519">
    <property type="entry name" value="NT_sf"/>
</dbReference>
<accession>A0ABV0S1B2</accession>
<dbReference type="Gene3D" id="3.30.460.10">
    <property type="entry name" value="Beta Polymerase, domain 2"/>
    <property type="match status" value="1"/>
</dbReference>
<organism evidence="2 3">
    <name type="scientific">Xenoophorus captivus</name>
    <dbReference type="NCBI Taxonomy" id="1517983"/>
    <lineage>
        <taxon>Eukaryota</taxon>
        <taxon>Metazoa</taxon>
        <taxon>Chordata</taxon>
        <taxon>Craniata</taxon>
        <taxon>Vertebrata</taxon>
        <taxon>Euteleostomi</taxon>
        <taxon>Actinopterygii</taxon>
        <taxon>Neopterygii</taxon>
        <taxon>Teleostei</taxon>
        <taxon>Neoteleostei</taxon>
        <taxon>Acanthomorphata</taxon>
        <taxon>Ovalentaria</taxon>
        <taxon>Atherinomorphae</taxon>
        <taxon>Cyprinodontiformes</taxon>
        <taxon>Goodeidae</taxon>
        <taxon>Xenoophorus</taxon>
    </lineage>
</organism>
<dbReference type="Proteomes" id="UP001434883">
    <property type="component" value="Unassembled WGS sequence"/>
</dbReference>